<protein>
    <submittedName>
        <fullName evidence="1">Uncharacterized protein</fullName>
    </submittedName>
</protein>
<evidence type="ECO:0000313" key="2">
    <source>
        <dbReference type="Proteomes" id="UP001164748"/>
    </source>
</evidence>
<reference evidence="1" key="1">
    <citation type="submission" date="2022-09" db="EMBL/GenBank/DDBJ databases">
        <authorList>
            <person name="Li Z.-J."/>
        </authorList>
    </citation>
    <scope>NUCLEOTIDE SEQUENCE</scope>
    <source>
        <strain evidence="1">TGB11</strain>
    </source>
</reference>
<name>A0AA47KIV5_9GAMM</name>
<evidence type="ECO:0000313" key="1">
    <source>
        <dbReference type="EMBL" id="WBA07806.1"/>
    </source>
</evidence>
<dbReference type="AlphaFoldDB" id="A0AA47KIV5"/>
<sequence>MQKKTKKVTPAMIERAVASSTAIETQASTEEVEARLKTNKHKYQNLTLAD</sequence>
<dbReference type="RefSeq" id="WP_269578400.1">
    <property type="nucleotide sequence ID" value="NZ_CP114588.1"/>
</dbReference>
<accession>A0AA47KIV5</accession>
<dbReference type="Proteomes" id="UP001164748">
    <property type="component" value="Chromosome"/>
</dbReference>
<gene>
    <name evidence="1" type="ORF">N8M53_08070</name>
</gene>
<dbReference type="EMBL" id="CP114588">
    <property type="protein sequence ID" value="WBA07806.1"/>
    <property type="molecule type" value="Genomic_DNA"/>
</dbReference>
<organism evidence="1 2">
    <name type="scientific">Salinivibrio kushneri</name>
    <dbReference type="NCBI Taxonomy" id="1908198"/>
    <lineage>
        <taxon>Bacteria</taxon>
        <taxon>Pseudomonadati</taxon>
        <taxon>Pseudomonadota</taxon>
        <taxon>Gammaproteobacteria</taxon>
        <taxon>Vibrionales</taxon>
        <taxon>Vibrionaceae</taxon>
        <taxon>Salinivibrio</taxon>
    </lineage>
</organism>
<proteinExistence type="predicted"/>